<feature type="compositionally biased region" description="Basic and acidic residues" evidence="1">
    <location>
        <begin position="118"/>
        <end position="142"/>
    </location>
</feature>
<dbReference type="PATRIC" id="fig|864069.3.peg.618"/>
<evidence type="ECO:0000256" key="1">
    <source>
        <dbReference type="SAM" id="MobiDB-lite"/>
    </source>
</evidence>
<keyword evidence="3" id="KW-1185">Reference proteome</keyword>
<dbReference type="STRING" id="864069.MicloDRAFT_00005620"/>
<dbReference type="AlphaFoldDB" id="I4Z367"/>
<dbReference type="RefSeq" id="WP_009489169.1">
    <property type="nucleotide sequence ID" value="NZ_CP141049.1"/>
</dbReference>
<gene>
    <name evidence="2" type="ORF">MicloDRAFT_00005620</name>
</gene>
<name>I4Z367_9HYPH</name>
<sequence>MQFKVALLDTSFWQIVACRNGHYSESGMHPLHRCTSELYGSGDVDRCIPQGDTNNPNAPSFQFKEGDDMADRPKTDDEPELNEKASTPQLDRLERLAQAAATAAQEKQWRARKSGMRQQEEPSEVRDMSHDAEARARAEEAIRQMMAKSHGKRRGG</sequence>
<proteinExistence type="predicted"/>
<feature type="region of interest" description="Disordered" evidence="1">
    <location>
        <begin position="45"/>
        <end position="156"/>
    </location>
</feature>
<dbReference type="HOGENOM" id="CLU_1684560_0_0_5"/>
<organism evidence="2 3">
    <name type="scientific">Microvirga lotononidis</name>
    <dbReference type="NCBI Taxonomy" id="864069"/>
    <lineage>
        <taxon>Bacteria</taxon>
        <taxon>Pseudomonadati</taxon>
        <taxon>Pseudomonadota</taxon>
        <taxon>Alphaproteobacteria</taxon>
        <taxon>Hyphomicrobiales</taxon>
        <taxon>Methylobacteriaceae</taxon>
        <taxon>Microvirga</taxon>
    </lineage>
</organism>
<feature type="compositionally biased region" description="Polar residues" evidence="1">
    <location>
        <begin position="51"/>
        <end position="60"/>
    </location>
</feature>
<reference evidence="2 3" key="1">
    <citation type="submission" date="2012-02" db="EMBL/GenBank/DDBJ databases">
        <title>Improved High-Quality Draft sequence of Microvirga sp. WSM3557.</title>
        <authorList>
            <consortium name="US DOE Joint Genome Institute"/>
            <person name="Lucas S."/>
            <person name="Han J."/>
            <person name="Lapidus A."/>
            <person name="Cheng J.-F."/>
            <person name="Goodwin L."/>
            <person name="Pitluck S."/>
            <person name="Peters L."/>
            <person name="Zhang X."/>
            <person name="Detter J.C."/>
            <person name="Han C."/>
            <person name="Tapia R."/>
            <person name="Land M."/>
            <person name="Hauser L."/>
            <person name="Kyrpides N."/>
            <person name="Ivanova N."/>
            <person name="Pagani I."/>
            <person name="Brau L."/>
            <person name="Yates R."/>
            <person name="O'Hara G."/>
            <person name="Rui T."/>
            <person name="Howieson J."/>
            <person name="Reeve W."/>
            <person name="Woyke T."/>
        </authorList>
    </citation>
    <scope>NUCLEOTIDE SEQUENCE [LARGE SCALE GENOMIC DNA]</scope>
    <source>
        <strain evidence="2 3">WSM3557</strain>
    </source>
</reference>
<evidence type="ECO:0000313" key="2">
    <source>
        <dbReference type="EMBL" id="EIM30659.1"/>
    </source>
</evidence>
<dbReference type="EMBL" id="JH660636">
    <property type="protein sequence ID" value="EIM30659.1"/>
    <property type="molecule type" value="Genomic_DNA"/>
</dbReference>
<dbReference type="Proteomes" id="UP000003947">
    <property type="component" value="Unassembled WGS sequence"/>
</dbReference>
<dbReference type="OrthoDB" id="8021308at2"/>
<feature type="compositionally biased region" description="Basic and acidic residues" evidence="1">
    <location>
        <begin position="64"/>
        <end position="76"/>
    </location>
</feature>
<accession>I4Z367</accession>
<evidence type="ECO:0000313" key="3">
    <source>
        <dbReference type="Proteomes" id="UP000003947"/>
    </source>
</evidence>
<protein>
    <submittedName>
        <fullName evidence="2">Uncharacterized protein</fullName>
    </submittedName>
</protein>